<evidence type="ECO:0000313" key="4">
    <source>
        <dbReference type="Proteomes" id="UP000587527"/>
    </source>
</evidence>
<accession>A0A841C6A2</accession>
<name>A0A841C6A2_9ACTN</name>
<keyword evidence="2" id="KW-1133">Transmembrane helix</keyword>
<dbReference type="InterPro" id="IPR024414">
    <property type="entry name" value="Uncharacterised_PrgI"/>
</dbReference>
<evidence type="ECO:0008006" key="5">
    <source>
        <dbReference type="Google" id="ProtNLM"/>
    </source>
</evidence>
<evidence type="ECO:0000313" key="3">
    <source>
        <dbReference type="EMBL" id="MBB5874612.1"/>
    </source>
</evidence>
<dbReference type="AlphaFoldDB" id="A0A841C6A2"/>
<dbReference type="EMBL" id="JACHMN010000003">
    <property type="protein sequence ID" value="MBB5874612.1"/>
    <property type="molecule type" value="Genomic_DNA"/>
</dbReference>
<dbReference type="RefSeq" id="WP_184846861.1">
    <property type="nucleotide sequence ID" value="NZ_JACHMN010000003.1"/>
</dbReference>
<dbReference type="Proteomes" id="UP000587527">
    <property type="component" value="Unassembled WGS sequence"/>
</dbReference>
<comment type="caution">
    <text evidence="3">The sequence shown here is derived from an EMBL/GenBank/DDBJ whole genome shotgun (WGS) entry which is preliminary data.</text>
</comment>
<gene>
    <name evidence="3" type="ORF">F4553_008046</name>
</gene>
<proteinExistence type="predicted"/>
<dbReference type="Pfam" id="PF12666">
    <property type="entry name" value="PrgI"/>
    <property type="match status" value="1"/>
</dbReference>
<evidence type="ECO:0000256" key="2">
    <source>
        <dbReference type="SAM" id="Phobius"/>
    </source>
</evidence>
<protein>
    <recommendedName>
        <fullName evidence="5">PrgI family protein</fullName>
    </recommendedName>
</protein>
<reference evidence="3 4" key="1">
    <citation type="submission" date="2020-08" db="EMBL/GenBank/DDBJ databases">
        <title>Sequencing the genomes of 1000 actinobacteria strains.</title>
        <authorList>
            <person name="Klenk H.-P."/>
        </authorList>
    </citation>
    <scope>NUCLEOTIDE SEQUENCE [LARGE SCALE GENOMIC DNA]</scope>
    <source>
        <strain evidence="3 4">DSM 45362</strain>
    </source>
</reference>
<feature type="region of interest" description="Disordered" evidence="1">
    <location>
        <begin position="274"/>
        <end position="297"/>
    </location>
</feature>
<feature type="transmembrane region" description="Helical" evidence="2">
    <location>
        <begin position="58"/>
        <end position="78"/>
    </location>
</feature>
<sequence>MSTQADDAARSNRAHVPADIDAPDRIAFGLTFRQLAIVGTAALLGWLVYSAAGDLLPAAVWLVAAVPVAAVTVVVALGRRDGLPLDAWLRHGLTFTRTPRVHTPGTGSPAYAAVTGDPPVPAVLRAAVTAIGSDGTVTTAGRDRALIACATTNIHLRTSSEQTALLDGFGRFLNALTGPAQIVSAAYRLDLRPHADAAITAARLLPHPALRDAAAGYAAFIADLDASVEPLRRQVLTVVTGDPDTAARALGGLGITTRVLDGPAATAALAAAADPYDPPVPGPRAVPGTPITLRSTR</sequence>
<feature type="transmembrane region" description="Helical" evidence="2">
    <location>
        <begin position="35"/>
        <end position="52"/>
    </location>
</feature>
<keyword evidence="2" id="KW-0472">Membrane</keyword>
<keyword evidence="2" id="KW-0812">Transmembrane</keyword>
<evidence type="ECO:0000256" key="1">
    <source>
        <dbReference type="SAM" id="MobiDB-lite"/>
    </source>
</evidence>
<keyword evidence="4" id="KW-1185">Reference proteome</keyword>
<organism evidence="3 4">
    <name type="scientific">Allocatelliglobosispora scoriae</name>
    <dbReference type="NCBI Taxonomy" id="643052"/>
    <lineage>
        <taxon>Bacteria</taxon>
        <taxon>Bacillati</taxon>
        <taxon>Actinomycetota</taxon>
        <taxon>Actinomycetes</taxon>
        <taxon>Micromonosporales</taxon>
        <taxon>Micromonosporaceae</taxon>
        <taxon>Allocatelliglobosispora</taxon>
    </lineage>
</organism>